<protein>
    <submittedName>
        <fullName evidence="2">Phosphopantothenoylcysteine decarboxylase subunit VHS3-like</fullName>
    </submittedName>
</protein>
<organism evidence="2 3">
    <name type="scientific">Astyanax mexicanus</name>
    <name type="common">Blind cave fish</name>
    <name type="synonym">Astyanax fasciatus mexicanus</name>
    <dbReference type="NCBI Taxonomy" id="7994"/>
    <lineage>
        <taxon>Eukaryota</taxon>
        <taxon>Metazoa</taxon>
        <taxon>Chordata</taxon>
        <taxon>Craniata</taxon>
        <taxon>Vertebrata</taxon>
        <taxon>Euteleostomi</taxon>
        <taxon>Actinopterygii</taxon>
        <taxon>Neopterygii</taxon>
        <taxon>Teleostei</taxon>
        <taxon>Ostariophysi</taxon>
        <taxon>Characiformes</taxon>
        <taxon>Characoidei</taxon>
        <taxon>Acestrorhamphidae</taxon>
        <taxon>Acestrorhamphinae</taxon>
        <taxon>Astyanax</taxon>
    </lineage>
</organism>
<name>A0A8T2M7F0_ASTMX</name>
<evidence type="ECO:0000256" key="1">
    <source>
        <dbReference type="SAM" id="MobiDB-lite"/>
    </source>
</evidence>
<gene>
    <name evidence="2" type="ORF">AMEX_G4532</name>
</gene>
<sequence length="210" mass="23438">MDLAASVRKACCGRRRKRSRPYERVVRPSRTSSLLRRWMSQLCCTSRACTSSLSASDQSLLQPGCCTRPRGAHGMGGAVDVRDEEMEAYGQEVWMGVGDDEEEEERKQEVEVEVEANEGEEEKNSDAEIGDDDDDDDDNDGDSDDGNTSDDDEDVDANDDDDDEDDREQKEERGEGVVGMSLNRIIVDNEWVMKKRWNLTLGSLVFGGVA</sequence>
<evidence type="ECO:0000313" key="3">
    <source>
        <dbReference type="Proteomes" id="UP000752171"/>
    </source>
</evidence>
<accession>A0A8T2M7F0</accession>
<proteinExistence type="predicted"/>
<feature type="region of interest" description="Disordered" evidence="1">
    <location>
        <begin position="95"/>
        <end position="177"/>
    </location>
</feature>
<comment type="caution">
    <text evidence="2">The sequence shown here is derived from an EMBL/GenBank/DDBJ whole genome shotgun (WGS) entry which is preliminary data.</text>
</comment>
<feature type="compositionally biased region" description="Acidic residues" evidence="1">
    <location>
        <begin position="111"/>
        <end position="166"/>
    </location>
</feature>
<dbReference type="EMBL" id="JAICCE010000003">
    <property type="protein sequence ID" value="KAG9279067.1"/>
    <property type="molecule type" value="Genomic_DNA"/>
</dbReference>
<evidence type="ECO:0000313" key="2">
    <source>
        <dbReference type="EMBL" id="KAG9279067.1"/>
    </source>
</evidence>
<reference evidence="2 3" key="1">
    <citation type="submission" date="2021-07" db="EMBL/GenBank/DDBJ databases">
        <authorList>
            <person name="Imarazene B."/>
            <person name="Zahm M."/>
            <person name="Klopp C."/>
            <person name="Cabau C."/>
            <person name="Beille S."/>
            <person name="Jouanno E."/>
            <person name="Castinel A."/>
            <person name="Lluch J."/>
            <person name="Gil L."/>
            <person name="Kuchtly C."/>
            <person name="Lopez Roques C."/>
            <person name="Donnadieu C."/>
            <person name="Parrinello H."/>
            <person name="Journot L."/>
            <person name="Du K."/>
            <person name="Schartl M."/>
            <person name="Retaux S."/>
            <person name="Guiguen Y."/>
        </authorList>
    </citation>
    <scope>NUCLEOTIDE SEQUENCE [LARGE SCALE GENOMIC DNA]</scope>
    <source>
        <strain evidence="2">Pach_M1</strain>
        <tissue evidence="2">Testis</tissue>
    </source>
</reference>
<dbReference type="Proteomes" id="UP000752171">
    <property type="component" value="Unassembled WGS sequence"/>
</dbReference>
<dbReference type="AlphaFoldDB" id="A0A8T2M7F0"/>